<feature type="transmembrane region" description="Helical" evidence="1">
    <location>
        <begin position="69"/>
        <end position="91"/>
    </location>
</feature>
<accession>A0A914C4R1</accession>
<keyword evidence="1" id="KW-1133">Transmembrane helix</keyword>
<keyword evidence="2" id="KW-1185">Reference proteome</keyword>
<dbReference type="Proteomes" id="UP000887540">
    <property type="component" value="Unplaced"/>
</dbReference>
<proteinExistence type="predicted"/>
<sequence>MPNDVEKLINEDIEKTLIRNLRSIGFVLDDDENENTEENEHLVDDTDSNVKFFNDDPKKKDDLWSDCSIVAMITFCIIVFVLFFCWLLYLIGRNASA</sequence>
<evidence type="ECO:0000313" key="3">
    <source>
        <dbReference type="WBParaSite" id="ACRNAN_Path_276.g1025.t1"/>
    </source>
</evidence>
<reference evidence="3" key="1">
    <citation type="submission" date="2022-11" db="UniProtKB">
        <authorList>
            <consortium name="WormBaseParasite"/>
        </authorList>
    </citation>
    <scope>IDENTIFICATION</scope>
</reference>
<organism evidence="2 3">
    <name type="scientific">Acrobeloides nanus</name>
    <dbReference type="NCBI Taxonomy" id="290746"/>
    <lineage>
        <taxon>Eukaryota</taxon>
        <taxon>Metazoa</taxon>
        <taxon>Ecdysozoa</taxon>
        <taxon>Nematoda</taxon>
        <taxon>Chromadorea</taxon>
        <taxon>Rhabditida</taxon>
        <taxon>Tylenchina</taxon>
        <taxon>Cephalobomorpha</taxon>
        <taxon>Cephaloboidea</taxon>
        <taxon>Cephalobidae</taxon>
        <taxon>Acrobeloides</taxon>
    </lineage>
</organism>
<evidence type="ECO:0000256" key="1">
    <source>
        <dbReference type="SAM" id="Phobius"/>
    </source>
</evidence>
<dbReference type="WBParaSite" id="ACRNAN_Path_276.g1025.t1">
    <property type="protein sequence ID" value="ACRNAN_Path_276.g1025.t1"/>
    <property type="gene ID" value="ACRNAN_Path_276.g1025"/>
</dbReference>
<evidence type="ECO:0000313" key="2">
    <source>
        <dbReference type="Proteomes" id="UP000887540"/>
    </source>
</evidence>
<keyword evidence="1" id="KW-0472">Membrane</keyword>
<dbReference type="AlphaFoldDB" id="A0A914C4R1"/>
<name>A0A914C4R1_9BILA</name>
<protein>
    <submittedName>
        <fullName evidence="3">Uncharacterized protein</fullName>
    </submittedName>
</protein>
<keyword evidence="1" id="KW-0812">Transmembrane</keyword>